<dbReference type="HOGENOM" id="CLU_1759406_0_0_1"/>
<keyword evidence="1" id="KW-0175">Coiled coil</keyword>
<evidence type="ECO:0000256" key="1">
    <source>
        <dbReference type="SAM" id="Coils"/>
    </source>
</evidence>
<dbReference type="Proteomes" id="UP000054538">
    <property type="component" value="Unassembled WGS sequence"/>
</dbReference>
<reference evidence="3" key="2">
    <citation type="submission" date="2015-01" db="EMBL/GenBank/DDBJ databases">
        <title>Evolutionary Origins and Diversification of the Mycorrhizal Mutualists.</title>
        <authorList>
            <consortium name="DOE Joint Genome Institute"/>
            <consortium name="Mycorrhizal Genomics Consortium"/>
            <person name="Kohler A."/>
            <person name="Kuo A."/>
            <person name="Nagy L.G."/>
            <person name="Floudas D."/>
            <person name="Copeland A."/>
            <person name="Barry K.W."/>
            <person name="Cichocki N."/>
            <person name="Veneault-Fourrey C."/>
            <person name="LaButti K."/>
            <person name="Lindquist E.A."/>
            <person name="Lipzen A."/>
            <person name="Lundell T."/>
            <person name="Morin E."/>
            <person name="Murat C."/>
            <person name="Riley R."/>
            <person name="Ohm R."/>
            <person name="Sun H."/>
            <person name="Tunlid A."/>
            <person name="Henrissat B."/>
            <person name="Grigoriev I.V."/>
            <person name="Hibbett D.S."/>
            <person name="Martin F."/>
        </authorList>
    </citation>
    <scope>NUCLEOTIDE SEQUENCE [LARGE SCALE GENOMIC DNA]</scope>
    <source>
        <strain evidence="3">Ve08.2h10</strain>
    </source>
</reference>
<evidence type="ECO:0000313" key="3">
    <source>
        <dbReference type="Proteomes" id="UP000054538"/>
    </source>
</evidence>
<gene>
    <name evidence="2" type="ORF">PAXRUDRAFT_640490</name>
</gene>
<reference evidence="2 3" key="1">
    <citation type="submission" date="2014-04" db="EMBL/GenBank/DDBJ databases">
        <authorList>
            <consortium name="DOE Joint Genome Institute"/>
            <person name="Kuo A."/>
            <person name="Kohler A."/>
            <person name="Jargeat P."/>
            <person name="Nagy L.G."/>
            <person name="Floudas D."/>
            <person name="Copeland A."/>
            <person name="Barry K.W."/>
            <person name="Cichocki N."/>
            <person name="Veneault-Fourrey C."/>
            <person name="LaButti K."/>
            <person name="Lindquist E.A."/>
            <person name="Lipzen A."/>
            <person name="Lundell T."/>
            <person name="Morin E."/>
            <person name="Murat C."/>
            <person name="Sun H."/>
            <person name="Tunlid A."/>
            <person name="Henrissat B."/>
            <person name="Grigoriev I.V."/>
            <person name="Hibbett D.S."/>
            <person name="Martin F."/>
            <person name="Nordberg H.P."/>
            <person name="Cantor M.N."/>
            <person name="Hua S.X."/>
        </authorList>
    </citation>
    <scope>NUCLEOTIDE SEQUENCE [LARGE SCALE GENOMIC DNA]</scope>
    <source>
        <strain evidence="2 3">Ve08.2h10</strain>
    </source>
</reference>
<organism evidence="2 3">
    <name type="scientific">Paxillus rubicundulus Ve08.2h10</name>
    <dbReference type="NCBI Taxonomy" id="930991"/>
    <lineage>
        <taxon>Eukaryota</taxon>
        <taxon>Fungi</taxon>
        <taxon>Dikarya</taxon>
        <taxon>Basidiomycota</taxon>
        <taxon>Agaricomycotina</taxon>
        <taxon>Agaricomycetes</taxon>
        <taxon>Agaricomycetidae</taxon>
        <taxon>Boletales</taxon>
        <taxon>Paxilineae</taxon>
        <taxon>Paxillaceae</taxon>
        <taxon>Paxillus</taxon>
    </lineage>
</organism>
<evidence type="ECO:0000313" key="2">
    <source>
        <dbReference type="EMBL" id="KIK91233.1"/>
    </source>
</evidence>
<name>A0A0D0DJF1_9AGAM</name>
<protein>
    <submittedName>
        <fullName evidence="2">Uncharacterized protein</fullName>
    </submittedName>
</protein>
<feature type="coiled-coil region" evidence="1">
    <location>
        <begin position="59"/>
        <end position="93"/>
    </location>
</feature>
<dbReference type="EMBL" id="KN825411">
    <property type="protein sequence ID" value="KIK91233.1"/>
    <property type="molecule type" value="Genomic_DNA"/>
</dbReference>
<accession>A0A0D0DJF1</accession>
<keyword evidence="3" id="KW-1185">Reference proteome</keyword>
<proteinExistence type="predicted"/>
<dbReference type="OrthoDB" id="2686627at2759"/>
<sequence length="148" mass="16784">MIYSVSSLQVQVAHSAQSKRKLYLHTDVAVIHASTVQSASITKDTWPVLQAEKINMRILRRVQQERDHYRSEMARFRTENASLLNEIDVLKARLSDREGERVVQEAVDAQRKACTDYIKNKVGVEDAACINSPPVSEILHFMGYVDVA</sequence>
<dbReference type="InParanoid" id="A0A0D0DJF1"/>
<dbReference type="AlphaFoldDB" id="A0A0D0DJF1"/>